<sequence>MASLLSGWNPIKFFPPYHGPYDVGTVDVEIPVADLPLPSGAPEDAQPTIAFRIFYPCEKPKKDEVDRPVRWIPQPQRATIASFAKFLGLPQKVAGAFSYIPQQLYWIKLPAHRNARLLDPPTGNGRWPVTVFSHGLAGSRNAYSQICGDLAANGMIVIALDHRDGSSPIQYVRATSTTEAHIVYPTKIPHHPVTDAVYEGRDKQLRIRLWEMSMAYEALIKIDKGHNIENLDSNTSKLRKERMEVLWQFNDMMDIHTPGKVTWSGHSFGAATTVQLLKSIFYYRERNEDDGKALIRPNADAAIIQQIVPESPTLLLDMWGLPLQSPFQKFLWDRPLPSYALGGPNGANLLSILSEAFQNWEDNLNINKAFAAKPSMSRRPSRSSDRTAGPHMFYVGMTQHFNQSDFGIVFPYIALRVTKAQEPVRCLELNTRAMVQVIREAGIEVAGENDKEILDKESGIRNWVPIPVDEEDERQTSRPGALQAIDRKLSVTSTKSMSSPRLQPRDGMTMGQKMQAQLEFSIG</sequence>
<protein>
    <recommendedName>
        <fullName evidence="4">Putative phospholipase</fullName>
        <ecNumber evidence="4">3.1.1.47</ecNumber>
    </recommendedName>
</protein>
<dbReference type="GO" id="GO:0016042">
    <property type="term" value="P:lipid catabolic process"/>
    <property type="evidence" value="ECO:0007669"/>
    <property type="project" value="UniProtKB-KW"/>
</dbReference>
<keyword evidence="3 4" id="KW-0443">Lipid metabolism</keyword>
<dbReference type="InterPro" id="IPR029058">
    <property type="entry name" value="AB_hydrolase_fold"/>
</dbReference>
<reference evidence="6" key="1">
    <citation type="journal article" date="2020" name="Stud. Mycol.">
        <title>101 Dothideomycetes genomes: a test case for predicting lifestyles and emergence of pathogens.</title>
        <authorList>
            <person name="Haridas S."/>
            <person name="Albert R."/>
            <person name="Binder M."/>
            <person name="Bloem J."/>
            <person name="Labutti K."/>
            <person name="Salamov A."/>
            <person name="Andreopoulos B."/>
            <person name="Baker S."/>
            <person name="Barry K."/>
            <person name="Bills G."/>
            <person name="Bluhm B."/>
            <person name="Cannon C."/>
            <person name="Castanera R."/>
            <person name="Culley D."/>
            <person name="Daum C."/>
            <person name="Ezra D."/>
            <person name="Gonzalez J."/>
            <person name="Henrissat B."/>
            <person name="Kuo A."/>
            <person name="Liang C."/>
            <person name="Lipzen A."/>
            <person name="Lutzoni F."/>
            <person name="Magnuson J."/>
            <person name="Mondo S."/>
            <person name="Nolan M."/>
            <person name="Ohm R."/>
            <person name="Pangilinan J."/>
            <person name="Park H.-J."/>
            <person name="Ramirez L."/>
            <person name="Alfaro M."/>
            <person name="Sun H."/>
            <person name="Tritt A."/>
            <person name="Yoshinaga Y."/>
            <person name="Zwiers L.-H."/>
            <person name="Turgeon B."/>
            <person name="Goodwin S."/>
            <person name="Spatafora J."/>
            <person name="Crous P."/>
            <person name="Grigoriev I."/>
        </authorList>
    </citation>
    <scope>NUCLEOTIDE SEQUENCE</scope>
    <source>
        <strain evidence="6">CBS 116005</strain>
    </source>
</reference>
<keyword evidence="2 4" id="KW-0442">Lipid degradation</keyword>
<dbReference type="PIRSF" id="PIRSF018169">
    <property type="entry name" value="PAF_acetylhydrolase"/>
    <property type="match status" value="1"/>
</dbReference>
<name>A0A6G1KX38_9PEZI</name>
<dbReference type="OrthoDB" id="2363873at2759"/>
<evidence type="ECO:0000256" key="3">
    <source>
        <dbReference type="ARBA" id="ARBA00023098"/>
    </source>
</evidence>
<dbReference type="Gene3D" id="3.40.50.1820">
    <property type="entry name" value="alpha/beta hydrolase"/>
    <property type="match status" value="1"/>
</dbReference>
<dbReference type="Pfam" id="PF03403">
    <property type="entry name" value="PAF-AH_p_II"/>
    <property type="match status" value="1"/>
</dbReference>
<comment type="catalytic activity">
    <reaction evidence="4">
        <text>a 1-O-alkyl-2-acetyl-sn-glycero-3-phosphocholine + H2O = a 1-O-alkyl-sn-glycero-3-phosphocholine + acetate + H(+)</text>
        <dbReference type="Rhea" id="RHEA:17777"/>
        <dbReference type="ChEBI" id="CHEBI:15377"/>
        <dbReference type="ChEBI" id="CHEBI:15378"/>
        <dbReference type="ChEBI" id="CHEBI:30089"/>
        <dbReference type="ChEBI" id="CHEBI:30909"/>
        <dbReference type="ChEBI" id="CHEBI:36707"/>
        <dbReference type="EC" id="3.1.1.47"/>
    </reaction>
</comment>
<evidence type="ECO:0000256" key="5">
    <source>
        <dbReference type="SAM" id="MobiDB-lite"/>
    </source>
</evidence>
<keyword evidence="1 4" id="KW-0378">Hydrolase</keyword>
<gene>
    <name evidence="6" type="ORF">EJ03DRAFT_369752</name>
</gene>
<keyword evidence="7" id="KW-1185">Reference proteome</keyword>
<dbReference type="Proteomes" id="UP000799436">
    <property type="component" value="Unassembled WGS sequence"/>
</dbReference>
<evidence type="ECO:0000256" key="2">
    <source>
        <dbReference type="ARBA" id="ARBA00022963"/>
    </source>
</evidence>
<dbReference type="GO" id="GO:0003847">
    <property type="term" value="F:1-alkyl-2-acetylglycerophosphocholine esterase activity"/>
    <property type="evidence" value="ECO:0007669"/>
    <property type="project" value="UniProtKB-UniRule"/>
</dbReference>
<dbReference type="InterPro" id="IPR016715">
    <property type="entry name" value="PAF_acetylhydro_eukaryote"/>
</dbReference>
<dbReference type="PANTHER" id="PTHR10272">
    <property type="entry name" value="PLATELET-ACTIVATING FACTOR ACETYLHYDROLASE"/>
    <property type="match status" value="1"/>
</dbReference>
<dbReference type="SUPFAM" id="SSF53474">
    <property type="entry name" value="alpha/beta-Hydrolases"/>
    <property type="match status" value="1"/>
</dbReference>
<accession>A0A6G1KX38</accession>
<comment type="similarity">
    <text evidence="4">Belongs to the serine esterase family.</text>
</comment>
<evidence type="ECO:0000256" key="1">
    <source>
        <dbReference type="ARBA" id="ARBA00022801"/>
    </source>
</evidence>
<dbReference type="AlphaFoldDB" id="A0A6G1KX38"/>
<feature type="compositionally biased region" description="Polar residues" evidence="5">
    <location>
        <begin position="490"/>
        <end position="501"/>
    </location>
</feature>
<evidence type="ECO:0000313" key="6">
    <source>
        <dbReference type="EMBL" id="KAF2765196.1"/>
    </source>
</evidence>
<evidence type="ECO:0000256" key="4">
    <source>
        <dbReference type="PIRNR" id="PIRNR018169"/>
    </source>
</evidence>
<feature type="region of interest" description="Disordered" evidence="5">
    <location>
        <begin position="487"/>
        <end position="509"/>
    </location>
</feature>
<dbReference type="PANTHER" id="PTHR10272:SF7">
    <property type="entry name" value="PHOSPHOLIPASE-RELATED"/>
    <property type="match status" value="1"/>
</dbReference>
<organism evidence="6 7">
    <name type="scientific">Teratosphaeria nubilosa</name>
    <dbReference type="NCBI Taxonomy" id="161662"/>
    <lineage>
        <taxon>Eukaryota</taxon>
        <taxon>Fungi</taxon>
        <taxon>Dikarya</taxon>
        <taxon>Ascomycota</taxon>
        <taxon>Pezizomycotina</taxon>
        <taxon>Dothideomycetes</taxon>
        <taxon>Dothideomycetidae</taxon>
        <taxon>Mycosphaerellales</taxon>
        <taxon>Teratosphaeriaceae</taxon>
        <taxon>Teratosphaeria</taxon>
    </lineage>
</organism>
<dbReference type="EMBL" id="ML995898">
    <property type="protein sequence ID" value="KAF2765196.1"/>
    <property type="molecule type" value="Genomic_DNA"/>
</dbReference>
<evidence type="ECO:0000313" key="7">
    <source>
        <dbReference type="Proteomes" id="UP000799436"/>
    </source>
</evidence>
<dbReference type="EC" id="3.1.1.47" evidence="4"/>
<proteinExistence type="inferred from homology"/>